<dbReference type="Gene3D" id="3.40.50.150">
    <property type="entry name" value="Vaccinia Virus protein VP39"/>
    <property type="match status" value="1"/>
</dbReference>
<dbReference type="EMBL" id="FMUX01000001">
    <property type="protein sequence ID" value="SCX81655.1"/>
    <property type="molecule type" value="Genomic_DNA"/>
</dbReference>
<evidence type="ECO:0000313" key="1">
    <source>
        <dbReference type="EMBL" id="SCX81655.1"/>
    </source>
</evidence>
<organism evidence="1 2">
    <name type="scientific">Desulfoluna spongiiphila</name>
    <dbReference type="NCBI Taxonomy" id="419481"/>
    <lineage>
        <taxon>Bacteria</taxon>
        <taxon>Pseudomonadati</taxon>
        <taxon>Thermodesulfobacteriota</taxon>
        <taxon>Desulfobacteria</taxon>
        <taxon>Desulfobacterales</taxon>
        <taxon>Desulfolunaceae</taxon>
        <taxon>Desulfoluna</taxon>
    </lineage>
</organism>
<accession>A0A1G5AUQ5</accession>
<dbReference type="RefSeq" id="WP_092207775.1">
    <property type="nucleotide sequence ID" value="NZ_FMUX01000001.1"/>
</dbReference>
<reference evidence="1 2" key="1">
    <citation type="submission" date="2016-10" db="EMBL/GenBank/DDBJ databases">
        <authorList>
            <person name="de Groot N.N."/>
        </authorList>
    </citation>
    <scope>NUCLEOTIDE SEQUENCE [LARGE SCALE GENOMIC DNA]</scope>
    <source>
        <strain evidence="1 2">AA1</strain>
    </source>
</reference>
<protein>
    <submittedName>
        <fullName evidence="1">Uncharacterized protein</fullName>
    </submittedName>
</protein>
<gene>
    <name evidence="1" type="ORF">SAMN05216233_101465</name>
</gene>
<dbReference type="STRING" id="419481.SAMN05216233_101465"/>
<evidence type="ECO:0000313" key="2">
    <source>
        <dbReference type="Proteomes" id="UP000198870"/>
    </source>
</evidence>
<dbReference type="InterPro" id="IPR029063">
    <property type="entry name" value="SAM-dependent_MTases_sf"/>
</dbReference>
<sequence>MDALPDRFTAIRAALQSTICTVQGVKTIEEALLTLARHPEVLRLAPEAETWRDHLTAARDQGDMEEQEYALLELYRTLHTAGAGYTEDEKQQLEEQKGLHGLSGGLMPLLMAKELITPETRMADLGAGNGLQGLLLHCLAPHRHTLQVELSRGHLDAGRLFQRALGIPDHRITWLHGDLFAADLSLVSLVYLYRPVRPSAATLPLYRKLAATLKDIGHPIHLVSVADCLTPHLDPPMQSLYDDGFLTISAAG</sequence>
<dbReference type="SUPFAM" id="SSF53335">
    <property type="entry name" value="S-adenosyl-L-methionine-dependent methyltransferases"/>
    <property type="match status" value="1"/>
</dbReference>
<dbReference type="CDD" id="cd02440">
    <property type="entry name" value="AdoMet_MTases"/>
    <property type="match status" value="1"/>
</dbReference>
<keyword evidence="2" id="KW-1185">Reference proteome</keyword>
<proteinExistence type="predicted"/>
<dbReference type="AlphaFoldDB" id="A0A1G5AUQ5"/>
<name>A0A1G5AUQ5_9BACT</name>
<dbReference type="Proteomes" id="UP000198870">
    <property type="component" value="Unassembled WGS sequence"/>
</dbReference>